<evidence type="ECO:0000313" key="1">
    <source>
        <dbReference type="Proteomes" id="UP000887565"/>
    </source>
</evidence>
<keyword evidence="1" id="KW-1185">Reference proteome</keyword>
<dbReference type="WBParaSite" id="nRc.2.0.1.t09666-RA">
    <property type="protein sequence ID" value="nRc.2.0.1.t09666-RA"/>
    <property type="gene ID" value="nRc.2.0.1.g09666"/>
</dbReference>
<reference evidence="2" key="1">
    <citation type="submission" date="2022-11" db="UniProtKB">
        <authorList>
            <consortium name="WormBaseParasite"/>
        </authorList>
    </citation>
    <scope>IDENTIFICATION</scope>
</reference>
<evidence type="ECO:0000313" key="2">
    <source>
        <dbReference type="WBParaSite" id="nRc.2.0.1.t09666-RA"/>
    </source>
</evidence>
<dbReference type="Proteomes" id="UP000887565">
    <property type="component" value="Unplaced"/>
</dbReference>
<accession>A0A915I719</accession>
<protein>
    <submittedName>
        <fullName evidence="2">Uncharacterized protein</fullName>
    </submittedName>
</protein>
<proteinExistence type="predicted"/>
<name>A0A915I719_ROMCU</name>
<organism evidence="1 2">
    <name type="scientific">Romanomermis culicivorax</name>
    <name type="common">Nematode worm</name>
    <dbReference type="NCBI Taxonomy" id="13658"/>
    <lineage>
        <taxon>Eukaryota</taxon>
        <taxon>Metazoa</taxon>
        <taxon>Ecdysozoa</taxon>
        <taxon>Nematoda</taxon>
        <taxon>Enoplea</taxon>
        <taxon>Dorylaimia</taxon>
        <taxon>Mermithida</taxon>
        <taxon>Mermithoidea</taxon>
        <taxon>Mermithidae</taxon>
        <taxon>Romanomermis</taxon>
    </lineage>
</organism>
<sequence length="166" mass="19667">MKVSKDSFNHPMECPCHTSPAFSPRELVEEIPVDTERNTSETKFLKPKLCFRTECLDDVFPENITEKTNSTKFPNTWQLYKQDSQKTFSILTEKENFTTEDNEMLRYKQKGKALIQHYRRQVETDAKQRFDLGSGQGHRVRYFIGPVKEERLKGQKKQLWLCLRSR</sequence>
<dbReference type="AlphaFoldDB" id="A0A915I719"/>